<feature type="compositionally biased region" description="Basic and acidic residues" evidence="1">
    <location>
        <begin position="497"/>
        <end position="541"/>
    </location>
</feature>
<feature type="compositionally biased region" description="Low complexity" evidence="1">
    <location>
        <begin position="323"/>
        <end position="337"/>
    </location>
</feature>
<feature type="compositionally biased region" description="Basic and acidic residues" evidence="1">
    <location>
        <begin position="171"/>
        <end position="205"/>
    </location>
</feature>
<accession>A0A5C3QP58</accession>
<feature type="compositionally biased region" description="Basic and acidic residues" evidence="1">
    <location>
        <begin position="399"/>
        <end position="414"/>
    </location>
</feature>
<gene>
    <name evidence="2" type="ORF">BDV98DRAFT_565632</name>
</gene>
<feature type="compositionally biased region" description="Basic and acidic residues" evidence="1">
    <location>
        <begin position="269"/>
        <end position="279"/>
    </location>
</feature>
<feature type="compositionally biased region" description="Polar residues" evidence="1">
    <location>
        <begin position="125"/>
        <end position="148"/>
    </location>
</feature>
<feature type="region of interest" description="Disordered" evidence="1">
    <location>
        <begin position="242"/>
        <end position="417"/>
    </location>
</feature>
<evidence type="ECO:0000256" key="1">
    <source>
        <dbReference type="SAM" id="MobiDB-lite"/>
    </source>
</evidence>
<dbReference type="OrthoDB" id="3363891at2759"/>
<feature type="region of interest" description="Disordered" evidence="1">
    <location>
        <begin position="39"/>
        <end position="213"/>
    </location>
</feature>
<keyword evidence="3" id="KW-1185">Reference proteome</keyword>
<proteinExistence type="predicted"/>
<dbReference type="Proteomes" id="UP000305067">
    <property type="component" value="Unassembled WGS sequence"/>
</dbReference>
<sequence length="599" mass="66772">MAMTQTVPGVHGPSWDETIVPALRKRLQLESRALTKRMSTISIGSSNHDGADNDSTEPTRNAVQPQWPTQPQPQSPAPSSSPDRTRPIRSRTYSQPFGFNPKADTTYDESMTNGSPGSLKPTRIPQPSRSHPMQQNGFSDHNKSSPSLANARPQKQPYGIFREPAPFDVNSEPRSELYHDNLDDPPKASMESEERPYEHWYRGESSRNGGVGELRVGRRQEMLDIANYGHEVRARERARAERLDELAMQEASFRDSSSRRKRADSVGMDSRRESIRNAEDTDMDNIYESYYEEDSNAVDTSVNGNAMRSTTPSQIPRPSSRQRTTPSPAIPSSSRAPGHGVVQIQRGGSEPPPSSSQRNGPSPVGTPDKYPRQNMNNSVTSSPASVTSKKMNATAINRAKKERERREKERERRSVAQYPVAEFDGDIADAVPTWTQPVASETSGNWDDVVLPAVARKKGLDGYTLTNGNSQTRQEDTRIEPAPGTFGYNHNKYRAAGRHDPASDKENIPLDDFGLLREDETARSQEQRVFDEVAQEVEVHQPPRPFQATTPKSPAPFSHYTHPTQSMSAERQRDSPRPNPQQKEQEEPASGCCSQCVVM</sequence>
<feature type="compositionally biased region" description="Polar residues" evidence="1">
    <location>
        <begin position="297"/>
        <end position="322"/>
    </location>
</feature>
<evidence type="ECO:0000313" key="2">
    <source>
        <dbReference type="EMBL" id="TFL02321.1"/>
    </source>
</evidence>
<feature type="compositionally biased region" description="Acidic residues" evidence="1">
    <location>
        <begin position="280"/>
        <end position="296"/>
    </location>
</feature>
<evidence type="ECO:0000313" key="3">
    <source>
        <dbReference type="Proteomes" id="UP000305067"/>
    </source>
</evidence>
<protein>
    <submittedName>
        <fullName evidence="2">Uncharacterized protein</fullName>
    </submittedName>
</protein>
<name>A0A5C3QP58_9AGAR</name>
<dbReference type="AlphaFoldDB" id="A0A5C3QP58"/>
<feature type="region of interest" description="Disordered" evidence="1">
    <location>
        <begin position="461"/>
        <end position="599"/>
    </location>
</feature>
<reference evidence="2 3" key="1">
    <citation type="journal article" date="2019" name="Nat. Ecol. Evol.">
        <title>Megaphylogeny resolves global patterns of mushroom evolution.</title>
        <authorList>
            <person name="Varga T."/>
            <person name="Krizsan K."/>
            <person name="Foldi C."/>
            <person name="Dima B."/>
            <person name="Sanchez-Garcia M."/>
            <person name="Sanchez-Ramirez S."/>
            <person name="Szollosi G.J."/>
            <person name="Szarkandi J.G."/>
            <person name="Papp V."/>
            <person name="Albert L."/>
            <person name="Andreopoulos W."/>
            <person name="Angelini C."/>
            <person name="Antonin V."/>
            <person name="Barry K.W."/>
            <person name="Bougher N.L."/>
            <person name="Buchanan P."/>
            <person name="Buyck B."/>
            <person name="Bense V."/>
            <person name="Catcheside P."/>
            <person name="Chovatia M."/>
            <person name="Cooper J."/>
            <person name="Damon W."/>
            <person name="Desjardin D."/>
            <person name="Finy P."/>
            <person name="Geml J."/>
            <person name="Haridas S."/>
            <person name="Hughes K."/>
            <person name="Justo A."/>
            <person name="Karasinski D."/>
            <person name="Kautmanova I."/>
            <person name="Kiss B."/>
            <person name="Kocsube S."/>
            <person name="Kotiranta H."/>
            <person name="LaButti K.M."/>
            <person name="Lechner B.E."/>
            <person name="Liimatainen K."/>
            <person name="Lipzen A."/>
            <person name="Lukacs Z."/>
            <person name="Mihaltcheva S."/>
            <person name="Morgado L.N."/>
            <person name="Niskanen T."/>
            <person name="Noordeloos M.E."/>
            <person name="Ohm R.A."/>
            <person name="Ortiz-Santana B."/>
            <person name="Ovrebo C."/>
            <person name="Racz N."/>
            <person name="Riley R."/>
            <person name="Savchenko A."/>
            <person name="Shiryaev A."/>
            <person name="Soop K."/>
            <person name="Spirin V."/>
            <person name="Szebenyi C."/>
            <person name="Tomsovsky M."/>
            <person name="Tulloss R.E."/>
            <person name="Uehling J."/>
            <person name="Grigoriev I.V."/>
            <person name="Vagvolgyi C."/>
            <person name="Papp T."/>
            <person name="Martin F.M."/>
            <person name="Miettinen O."/>
            <person name="Hibbett D.S."/>
            <person name="Nagy L.G."/>
        </authorList>
    </citation>
    <scope>NUCLEOTIDE SEQUENCE [LARGE SCALE GENOMIC DNA]</scope>
    <source>
        <strain evidence="2 3">CBS 309.79</strain>
    </source>
</reference>
<dbReference type="EMBL" id="ML178822">
    <property type="protein sequence ID" value="TFL02321.1"/>
    <property type="molecule type" value="Genomic_DNA"/>
</dbReference>
<feature type="compositionally biased region" description="Polar residues" evidence="1">
    <location>
        <begin position="39"/>
        <end position="48"/>
    </location>
</feature>
<organism evidence="2 3">
    <name type="scientific">Pterulicium gracile</name>
    <dbReference type="NCBI Taxonomy" id="1884261"/>
    <lineage>
        <taxon>Eukaryota</taxon>
        <taxon>Fungi</taxon>
        <taxon>Dikarya</taxon>
        <taxon>Basidiomycota</taxon>
        <taxon>Agaricomycotina</taxon>
        <taxon>Agaricomycetes</taxon>
        <taxon>Agaricomycetidae</taxon>
        <taxon>Agaricales</taxon>
        <taxon>Pleurotineae</taxon>
        <taxon>Pterulaceae</taxon>
        <taxon>Pterulicium</taxon>
    </lineage>
</organism>
<feature type="compositionally biased region" description="Polar residues" evidence="1">
    <location>
        <begin position="373"/>
        <end position="395"/>
    </location>
</feature>